<dbReference type="InterPro" id="IPR002818">
    <property type="entry name" value="DJ-1/PfpI"/>
</dbReference>
<dbReference type="NCBIfam" id="TIGR01382">
    <property type="entry name" value="PfpI"/>
    <property type="match status" value="1"/>
</dbReference>
<evidence type="ECO:0000256" key="1">
    <source>
        <dbReference type="ARBA" id="ARBA00008542"/>
    </source>
</evidence>
<keyword evidence="4" id="KW-1185">Reference proteome</keyword>
<dbReference type="GO" id="GO:0006508">
    <property type="term" value="P:proteolysis"/>
    <property type="evidence" value="ECO:0007669"/>
    <property type="project" value="UniProtKB-KW"/>
</dbReference>
<evidence type="ECO:0000313" key="4">
    <source>
        <dbReference type="Proteomes" id="UP000521032"/>
    </source>
</evidence>
<keyword evidence="3" id="KW-0645">Protease</keyword>
<comment type="caution">
    <text evidence="3">The sequence shown here is derived from an EMBL/GenBank/DDBJ whole genome shotgun (WGS) entry which is preliminary data.</text>
</comment>
<feature type="domain" description="DJ-1/PfpI" evidence="2">
    <location>
        <begin position="3"/>
        <end position="167"/>
    </location>
</feature>
<dbReference type="CDD" id="cd03134">
    <property type="entry name" value="GATase1_PfpI_like"/>
    <property type="match status" value="1"/>
</dbReference>
<reference evidence="3 4" key="1">
    <citation type="submission" date="2020-07" db="EMBL/GenBank/DDBJ databases">
        <authorList>
            <person name="Criscuolo A."/>
        </authorList>
    </citation>
    <scope>NUCLEOTIDE SEQUENCE [LARGE SCALE GENOMIC DNA]</scope>
    <source>
        <strain evidence="4">CIP 111030</strain>
    </source>
</reference>
<dbReference type="InterPro" id="IPR029062">
    <property type="entry name" value="Class_I_gatase-like"/>
</dbReference>
<dbReference type="PROSITE" id="PS51276">
    <property type="entry name" value="PEPTIDASE_C56_PFPI"/>
    <property type="match status" value="1"/>
</dbReference>
<comment type="similarity">
    <text evidence="1">Belongs to the peptidase C56 family.</text>
</comment>
<organism evidence="3 4">
    <name type="scientific">Phocicoccus schoeneichii</name>
    <dbReference type="NCBI Taxonomy" id="1812261"/>
    <lineage>
        <taxon>Bacteria</taxon>
        <taxon>Bacillati</taxon>
        <taxon>Bacillota</taxon>
        <taxon>Bacilli</taxon>
        <taxon>Bacillales</taxon>
        <taxon>Salinicoccaceae</taxon>
        <taxon>Phocicoccus</taxon>
    </lineage>
</organism>
<accession>A0A6V7RDW4</accession>
<dbReference type="Proteomes" id="UP000521032">
    <property type="component" value="Unassembled WGS sequence"/>
</dbReference>
<sequence>MNKKVAVLMTDMVEDIEYTSPKEAIEAAGYETVIVSPNGGTVKGKNGGEFESDVKVSDANPEDYVGILVPGGFSPDGLRGDKDDLPAKFATHFLENDKPVFSICHGPQLLVDTGKLKGRTMTAVKNVKNDVINAGAEFKDESVVVDKNLVSSRTPDDLDDFNREIKKQLK</sequence>
<dbReference type="GO" id="GO:0008233">
    <property type="term" value="F:peptidase activity"/>
    <property type="evidence" value="ECO:0007669"/>
    <property type="project" value="UniProtKB-KW"/>
</dbReference>
<protein>
    <submittedName>
        <fullName evidence="3">Cysteine protease YraA</fullName>
    </submittedName>
</protein>
<dbReference type="PANTHER" id="PTHR42733:SF2">
    <property type="entry name" value="DJ-1_THIJ_PFPI FAMILY PROTEIN"/>
    <property type="match status" value="1"/>
</dbReference>
<name>A0A6V7RDW4_9BACL</name>
<dbReference type="EMBL" id="CAJEWE010000010">
    <property type="protein sequence ID" value="CAD2075557.1"/>
    <property type="molecule type" value="Genomic_DNA"/>
</dbReference>
<dbReference type="Pfam" id="PF01965">
    <property type="entry name" value="DJ-1_PfpI"/>
    <property type="match status" value="1"/>
</dbReference>
<evidence type="ECO:0000259" key="2">
    <source>
        <dbReference type="Pfam" id="PF01965"/>
    </source>
</evidence>
<dbReference type="SUPFAM" id="SSF52317">
    <property type="entry name" value="Class I glutamine amidotransferase-like"/>
    <property type="match status" value="1"/>
</dbReference>
<keyword evidence="3" id="KW-0378">Hydrolase</keyword>
<dbReference type="PANTHER" id="PTHR42733">
    <property type="entry name" value="DJ-1 PROTEIN"/>
    <property type="match status" value="1"/>
</dbReference>
<dbReference type="RefSeq" id="WP_186086689.1">
    <property type="nucleotide sequence ID" value="NZ_BMDB01000001.1"/>
</dbReference>
<evidence type="ECO:0000313" key="3">
    <source>
        <dbReference type="EMBL" id="CAD2075557.1"/>
    </source>
</evidence>
<dbReference type="AlphaFoldDB" id="A0A6V7RDW4"/>
<gene>
    <name evidence="3" type="primary">yraA</name>
    <name evidence="3" type="ORF">JEOSCH030_00860</name>
</gene>
<dbReference type="Gene3D" id="3.40.50.880">
    <property type="match status" value="1"/>
</dbReference>
<dbReference type="InterPro" id="IPR006286">
    <property type="entry name" value="C56_PfpI-like"/>
</dbReference>
<proteinExistence type="inferred from homology"/>